<evidence type="ECO:0008006" key="4">
    <source>
        <dbReference type="Google" id="ProtNLM"/>
    </source>
</evidence>
<protein>
    <recommendedName>
        <fullName evidence="4">BNR repeat neuraminidase</fullName>
    </recommendedName>
</protein>
<evidence type="ECO:0000256" key="1">
    <source>
        <dbReference type="SAM" id="SignalP"/>
    </source>
</evidence>
<reference evidence="2 3" key="1">
    <citation type="submission" date="2019-09" db="EMBL/GenBank/DDBJ databases">
        <title>Chitinophaga ginsengihumi sp. nov., isolated from soil of ginseng rhizosphere.</title>
        <authorList>
            <person name="Lee J."/>
        </authorList>
    </citation>
    <scope>NUCLEOTIDE SEQUENCE [LARGE SCALE GENOMIC DNA]</scope>
    <source>
        <strain evidence="2 3">BN140078</strain>
    </source>
</reference>
<dbReference type="AlphaFoldDB" id="A0A5B2VYS6"/>
<reference evidence="2 3" key="2">
    <citation type="submission" date="2019-09" db="EMBL/GenBank/DDBJ databases">
        <authorList>
            <person name="Jin C."/>
        </authorList>
    </citation>
    <scope>NUCLEOTIDE SEQUENCE [LARGE SCALE GENOMIC DNA]</scope>
    <source>
        <strain evidence="2 3">BN140078</strain>
    </source>
</reference>
<organism evidence="2 3">
    <name type="scientific">Chitinophaga agrisoli</name>
    <dbReference type="NCBI Taxonomy" id="2607653"/>
    <lineage>
        <taxon>Bacteria</taxon>
        <taxon>Pseudomonadati</taxon>
        <taxon>Bacteroidota</taxon>
        <taxon>Chitinophagia</taxon>
        <taxon>Chitinophagales</taxon>
        <taxon>Chitinophagaceae</taxon>
        <taxon>Chitinophaga</taxon>
    </lineage>
</organism>
<evidence type="ECO:0000313" key="3">
    <source>
        <dbReference type="Proteomes" id="UP000324611"/>
    </source>
</evidence>
<keyword evidence="3" id="KW-1185">Reference proteome</keyword>
<feature type="signal peptide" evidence="1">
    <location>
        <begin position="1"/>
        <end position="21"/>
    </location>
</feature>
<keyword evidence="1" id="KW-0732">Signal</keyword>
<proteinExistence type="predicted"/>
<accession>A0A5B2VYS6</accession>
<sequence length="391" mass="42642">MHRIIKISLLCVSLFSSSVYAQTAPSDRPVFSVDAANPTADKPQSKLWFQDNCWWALLPRSNGPSLWQRTTGGWKEHPEVNGSLKAVPGRADVWADKDGVTAVGVAQDSLVVFRLTSSGPDKPWKATVLAVLKTPAKEDIETATIARDDAGEWWVAADGATTVYAWHAGAKGAWSQAISMKRGIGKDDISVITALPGAVMVSWSNQKEDAVQYRLHRNGHAANDWEGQGIVEAGNKTADDHLHTALTADGTVWMVSKNSIDSNSCPQLVLRVRNPAGVWSNFPYAPRTAEAEPSRPVIIAVAQRGLLLTGHTIYDKTGRNKDRIEFAEIDTTRAGILVRKQVVIVADASLQARVNNCTVSRAPFPADAPWIVLASDETGRVYEADLRQYFH</sequence>
<dbReference type="Proteomes" id="UP000324611">
    <property type="component" value="Unassembled WGS sequence"/>
</dbReference>
<dbReference type="EMBL" id="VUOC01000002">
    <property type="protein sequence ID" value="KAA2243357.1"/>
    <property type="molecule type" value="Genomic_DNA"/>
</dbReference>
<comment type="caution">
    <text evidence="2">The sequence shown here is derived from an EMBL/GenBank/DDBJ whole genome shotgun (WGS) entry which is preliminary data.</text>
</comment>
<name>A0A5B2VYS6_9BACT</name>
<gene>
    <name evidence="2" type="ORF">F0L74_12710</name>
</gene>
<feature type="chain" id="PRO_5022808688" description="BNR repeat neuraminidase" evidence="1">
    <location>
        <begin position="22"/>
        <end position="391"/>
    </location>
</feature>
<evidence type="ECO:0000313" key="2">
    <source>
        <dbReference type="EMBL" id="KAA2243357.1"/>
    </source>
</evidence>
<dbReference type="RefSeq" id="WP_149838233.1">
    <property type="nucleotide sequence ID" value="NZ_VUOC01000002.1"/>
</dbReference>